<keyword evidence="5" id="KW-1185">Reference proteome</keyword>
<evidence type="ECO:0000313" key="4">
    <source>
        <dbReference type="EMBL" id="MBD1399523.1"/>
    </source>
</evidence>
<dbReference type="PANTHER" id="PTHR22946:SF9">
    <property type="entry name" value="POLYKETIDE TRANSFERASE AF380"/>
    <property type="match status" value="1"/>
</dbReference>
<comment type="similarity">
    <text evidence="2">Belongs to the AB hydrolase superfamily. FUS2 hydrolase family.</text>
</comment>
<name>A0A8J6UGC8_9BACT</name>
<dbReference type="InterPro" id="IPR000073">
    <property type="entry name" value="AB_hydrolase_1"/>
</dbReference>
<organism evidence="4 5">
    <name type="scientific">Pelovirga terrestris</name>
    <dbReference type="NCBI Taxonomy" id="2771352"/>
    <lineage>
        <taxon>Bacteria</taxon>
        <taxon>Pseudomonadati</taxon>
        <taxon>Thermodesulfobacteriota</taxon>
        <taxon>Desulfuromonadia</taxon>
        <taxon>Geobacterales</taxon>
        <taxon>Geobacteraceae</taxon>
        <taxon>Pelovirga</taxon>
    </lineage>
</organism>
<protein>
    <submittedName>
        <fullName evidence="4">Alpha/beta hydrolase</fullName>
    </submittedName>
</protein>
<gene>
    <name evidence="4" type="ORF">ICT70_02460</name>
</gene>
<dbReference type="GO" id="GO:0052689">
    <property type="term" value="F:carboxylic ester hydrolase activity"/>
    <property type="evidence" value="ECO:0007669"/>
    <property type="project" value="UniProtKB-ARBA"/>
</dbReference>
<reference evidence="4" key="1">
    <citation type="submission" date="2020-09" db="EMBL/GenBank/DDBJ databases">
        <title>Pelobacter alkaliphilus sp. nov., a novel anaerobic arsenate-reducing bacterium from terrestrial mud volcano.</title>
        <authorList>
            <person name="Khomyakova M.A."/>
            <person name="Merkel A.Y."/>
            <person name="Slobodkin A.I."/>
        </authorList>
    </citation>
    <scope>NUCLEOTIDE SEQUENCE</scope>
    <source>
        <strain evidence="4">M08fum</strain>
    </source>
</reference>
<sequence>MSSQQINFTNPDSGHQLAGILDVPEKAKPRGWALFAHCFTCGKSLKSTRHISRALTAKNIGVLRFDFTGLGDSQGDFSSSHLSSNIGDLVAAATWLKQNTAGPDILIGHSFGGAAVLQATRLMASVRAVVTIAAPFDPQHVTHLLAHALEEIKERGSATVDIAGRSFTIGREFVADLATHKSEERIKKLGRPLLVLHSPSDPVVNIDNARLIYQAARHPKSFISLDNTDHLLSKEADAHYVGELIACWAGRYLPAEN</sequence>
<dbReference type="EMBL" id="JACWUN010000002">
    <property type="protein sequence ID" value="MBD1399523.1"/>
    <property type="molecule type" value="Genomic_DNA"/>
</dbReference>
<dbReference type="InterPro" id="IPR029058">
    <property type="entry name" value="AB_hydrolase_fold"/>
</dbReference>
<dbReference type="SUPFAM" id="SSF53474">
    <property type="entry name" value="alpha/beta-Hydrolases"/>
    <property type="match status" value="1"/>
</dbReference>
<evidence type="ECO:0000256" key="2">
    <source>
        <dbReference type="ARBA" id="ARBA00038115"/>
    </source>
</evidence>
<evidence type="ECO:0000259" key="3">
    <source>
        <dbReference type="Pfam" id="PF12697"/>
    </source>
</evidence>
<dbReference type="Pfam" id="PF12697">
    <property type="entry name" value="Abhydrolase_6"/>
    <property type="match status" value="1"/>
</dbReference>
<dbReference type="AlphaFoldDB" id="A0A8J6UGC8"/>
<evidence type="ECO:0000256" key="1">
    <source>
        <dbReference type="ARBA" id="ARBA00022801"/>
    </source>
</evidence>
<dbReference type="PANTHER" id="PTHR22946">
    <property type="entry name" value="DIENELACTONE HYDROLASE DOMAIN-CONTAINING PROTEIN-RELATED"/>
    <property type="match status" value="1"/>
</dbReference>
<dbReference type="Gene3D" id="3.40.50.1820">
    <property type="entry name" value="alpha/beta hydrolase"/>
    <property type="match status" value="1"/>
</dbReference>
<dbReference type="Proteomes" id="UP000632828">
    <property type="component" value="Unassembled WGS sequence"/>
</dbReference>
<dbReference type="InterPro" id="IPR050261">
    <property type="entry name" value="FrsA_esterase"/>
</dbReference>
<keyword evidence="1 4" id="KW-0378">Hydrolase</keyword>
<accession>A0A8J6UGC8</accession>
<proteinExistence type="inferred from homology"/>
<evidence type="ECO:0000313" key="5">
    <source>
        <dbReference type="Proteomes" id="UP000632828"/>
    </source>
</evidence>
<comment type="caution">
    <text evidence="4">The sequence shown here is derived from an EMBL/GenBank/DDBJ whole genome shotgun (WGS) entry which is preliminary data.</text>
</comment>
<dbReference type="RefSeq" id="WP_191153797.1">
    <property type="nucleotide sequence ID" value="NZ_JACWUN010000002.1"/>
</dbReference>
<feature type="domain" description="AB hydrolase-1" evidence="3">
    <location>
        <begin position="34"/>
        <end position="233"/>
    </location>
</feature>